<dbReference type="InterPro" id="IPR013151">
    <property type="entry name" value="Immunoglobulin_dom"/>
</dbReference>
<sequence>MELIWVFLFLLSVTAGVHSEVQLQQSGAELVRPGSSVKMSCKSSGYTFTSYGINWVKQRPGQGLEWIGYIYIGYGYIEYNEKFRGKATLTSDTSSRTAYMQLSSLTSEDSAIYFCARWGLIFAMDYWGQGTSVTVSSASIRNPQLYPLKPCKGTASMTLGCLVKDYFPGPVTVTWYSDSLNMSTVNFPALGSELKVTTSQVTSWGKSAKNFTCHVTHPPSFNESRTILVRPVNITEPTLELLHSSCDPNAFHSTIQLYCFIYGHILNDVSVSWLMDDREITDTLAQTVLIKEEGKLASTCSKLNITEQQWMSESTFTCKVTSQGVDYLAHTRRCPDHEPRGVITYLIPPSPLDLYRNGAPKLTCLVVDLESEKNVNVTWNQEKKTPVSASQWYTKHHHNATTSITSILPVVAKDWIEGYGYQCIVDHPDFPKPIVRSITKTPGQRSAPEVYVFPPPEEESEDKRTLTCLIQNFFPEDISVQWLEDGKLISNSHHSTTTPLKSNGSNQGFFIFSRLEVAKTLWTQRKQFTCQVIHEALQKPRKLEKTISTSLGNTSLRPS</sequence>
<dbReference type="CDD" id="cd04981">
    <property type="entry name" value="IgV_H"/>
    <property type="match status" value="1"/>
</dbReference>
<accession>A0A0D5ZY72</accession>
<evidence type="ECO:0000256" key="2">
    <source>
        <dbReference type="ARBA" id="ARBA00004613"/>
    </source>
</evidence>
<feature type="domain" description="Ig-like" evidence="13">
    <location>
        <begin position="448"/>
        <end position="548"/>
    </location>
</feature>
<keyword evidence="8" id="KW-0393">Immunoglobulin domain</keyword>
<dbReference type="PROSITE" id="PS50835">
    <property type="entry name" value="IG_LIKE"/>
    <property type="match status" value="5"/>
</dbReference>
<evidence type="ECO:0000256" key="10">
    <source>
        <dbReference type="ARBA" id="ARBA00071204"/>
    </source>
</evidence>
<dbReference type="Pfam" id="PF07654">
    <property type="entry name" value="C1-set"/>
    <property type="match status" value="3"/>
</dbReference>
<dbReference type="SMR" id="A0A0D5ZY72"/>
<proteinExistence type="evidence at transcript level"/>
<keyword evidence="6" id="KW-0472">Membrane</keyword>
<feature type="chain" id="PRO_5002300440" description="Immunoglobulin heavy constant epsilon" evidence="12">
    <location>
        <begin position="20"/>
        <end position="559"/>
    </location>
</feature>
<keyword evidence="4" id="KW-0964">Secreted</keyword>
<feature type="domain" description="Ig-like" evidence="13">
    <location>
        <begin position="237"/>
        <end position="322"/>
    </location>
</feature>
<dbReference type="CDD" id="cd05768">
    <property type="entry name" value="IgC1_CH3_IgAGD_CH4_IgAEM"/>
    <property type="match status" value="1"/>
</dbReference>
<dbReference type="SMART" id="SM00407">
    <property type="entry name" value="IGc1"/>
    <property type="match status" value="4"/>
</dbReference>
<dbReference type="Pfam" id="PF00047">
    <property type="entry name" value="ig"/>
    <property type="match status" value="1"/>
</dbReference>
<evidence type="ECO:0000256" key="7">
    <source>
        <dbReference type="ARBA" id="ARBA00023157"/>
    </source>
</evidence>
<keyword evidence="5 12" id="KW-0732">Signal</keyword>
<evidence type="ECO:0000256" key="3">
    <source>
        <dbReference type="ARBA" id="ARBA00022475"/>
    </source>
</evidence>
<feature type="signal peptide" evidence="12">
    <location>
        <begin position="1"/>
        <end position="19"/>
    </location>
</feature>
<name>A0A0D5ZY72_MOUSE</name>
<dbReference type="GO" id="GO:0042113">
    <property type="term" value="P:B cell activation"/>
    <property type="evidence" value="ECO:0007669"/>
    <property type="project" value="UniProtKB-ARBA"/>
</dbReference>
<feature type="domain" description="Ig-like" evidence="13">
    <location>
        <begin position="143"/>
        <end position="235"/>
    </location>
</feature>
<organism evidence="14">
    <name type="scientific">Mus musculus</name>
    <name type="common">Mouse</name>
    <dbReference type="NCBI Taxonomy" id="10090"/>
    <lineage>
        <taxon>Eukaryota</taxon>
        <taxon>Metazoa</taxon>
        <taxon>Chordata</taxon>
        <taxon>Craniata</taxon>
        <taxon>Vertebrata</taxon>
        <taxon>Euteleostomi</taxon>
        <taxon>Mammalia</taxon>
        <taxon>Eutheria</taxon>
        <taxon>Euarchontoglires</taxon>
        <taxon>Glires</taxon>
        <taxon>Rodentia</taxon>
        <taxon>Myomorpha</taxon>
        <taxon>Muroidea</taxon>
        <taxon>Muridae</taxon>
        <taxon>Murinae</taxon>
        <taxon>Mus</taxon>
        <taxon>Mus</taxon>
    </lineage>
</organism>
<dbReference type="SMART" id="SM00409">
    <property type="entry name" value="IG"/>
    <property type="match status" value="1"/>
</dbReference>
<dbReference type="FunFam" id="2.60.40.10:FF:001126">
    <property type="entry name" value="Anti-myosin immunoglobulin heavy chain variable region"/>
    <property type="match status" value="1"/>
</dbReference>
<dbReference type="InterPro" id="IPR003006">
    <property type="entry name" value="Ig/MHC_CS"/>
</dbReference>
<dbReference type="InterPro" id="IPR007110">
    <property type="entry name" value="Ig-like_dom"/>
</dbReference>
<evidence type="ECO:0000256" key="6">
    <source>
        <dbReference type="ARBA" id="ARBA00023136"/>
    </source>
</evidence>
<keyword evidence="7" id="KW-1015">Disulfide bond</keyword>
<dbReference type="PANTHER" id="PTHR23411">
    <property type="entry name" value="TAPASIN"/>
    <property type="match status" value="1"/>
</dbReference>
<protein>
    <recommendedName>
        <fullName evidence="10">Immunoglobulin heavy constant epsilon</fullName>
    </recommendedName>
    <alternativeName>
        <fullName evidence="11">Ig epsilon chain C region</fullName>
    </alternativeName>
</protein>
<dbReference type="SMART" id="SM00406">
    <property type="entry name" value="IGv"/>
    <property type="match status" value="1"/>
</dbReference>
<evidence type="ECO:0000256" key="8">
    <source>
        <dbReference type="ARBA" id="ARBA00023319"/>
    </source>
</evidence>
<dbReference type="Pfam" id="PF07686">
    <property type="entry name" value="V-set"/>
    <property type="match status" value="1"/>
</dbReference>
<dbReference type="Gene3D" id="2.60.40.10">
    <property type="entry name" value="Immunoglobulins"/>
    <property type="match status" value="5"/>
</dbReference>
<dbReference type="SUPFAM" id="SSF48726">
    <property type="entry name" value="Immunoglobulin"/>
    <property type="match status" value="5"/>
</dbReference>
<dbReference type="GO" id="GO:0005886">
    <property type="term" value="C:plasma membrane"/>
    <property type="evidence" value="ECO:0007669"/>
    <property type="project" value="UniProtKB-SubCell"/>
</dbReference>
<evidence type="ECO:0000256" key="4">
    <source>
        <dbReference type="ARBA" id="ARBA00022525"/>
    </source>
</evidence>
<dbReference type="InterPro" id="IPR050380">
    <property type="entry name" value="Immune_Resp_Modulators"/>
</dbReference>
<dbReference type="EMBL" id="LC031494">
    <property type="protein sequence ID" value="BAQ55489.1"/>
    <property type="molecule type" value="mRNA"/>
</dbReference>
<comment type="subcellular location">
    <subcellularLocation>
        <location evidence="1">Cell membrane</location>
    </subcellularLocation>
    <subcellularLocation>
        <location evidence="2">Secreted</location>
    </subcellularLocation>
</comment>
<dbReference type="InterPro" id="IPR036179">
    <property type="entry name" value="Ig-like_dom_sf"/>
</dbReference>
<evidence type="ECO:0000256" key="5">
    <source>
        <dbReference type="ARBA" id="ARBA00022729"/>
    </source>
</evidence>
<dbReference type="GO" id="GO:0005576">
    <property type="term" value="C:extracellular region"/>
    <property type="evidence" value="ECO:0007669"/>
    <property type="project" value="UniProtKB-SubCell"/>
</dbReference>
<comment type="subunit">
    <text evidence="9">The basic structural unit consists of two identical heavy chains and two identical light chains; disulfide-linked. N-terminal variable regions of the heavy and light chains form the antigen binding sites, whereas the C-terminal constant regions of the heavy chains interact with immune receptors to mediate effector functions.</text>
</comment>
<evidence type="ECO:0000313" key="14">
    <source>
        <dbReference type="EMBL" id="BAQ55489.1"/>
    </source>
</evidence>
<feature type="domain" description="Ig-like" evidence="13">
    <location>
        <begin position="19"/>
        <end position="115"/>
    </location>
</feature>
<dbReference type="GO" id="GO:1903131">
    <property type="term" value="P:mononuclear cell differentiation"/>
    <property type="evidence" value="ECO:0007669"/>
    <property type="project" value="UniProtKB-ARBA"/>
</dbReference>
<evidence type="ECO:0000256" key="1">
    <source>
        <dbReference type="ARBA" id="ARBA00004236"/>
    </source>
</evidence>
<dbReference type="FunFam" id="2.60.40.10:FF:001690">
    <property type="entry name" value="Immunoglobulin heavy constant epsilon"/>
    <property type="match status" value="1"/>
</dbReference>
<dbReference type="InterPro" id="IPR003599">
    <property type="entry name" value="Ig_sub"/>
</dbReference>
<dbReference type="FunFam" id="2.60.40.10:FF:000463">
    <property type="entry name" value="Immunoglobulin heavy constant gamma 1"/>
    <property type="match status" value="1"/>
</dbReference>
<dbReference type="InterPro" id="IPR013106">
    <property type="entry name" value="Ig_V-set"/>
</dbReference>
<evidence type="ECO:0000259" key="13">
    <source>
        <dbReference type="PROSITE" id="PS50835"/>
    </source>
</evidence>
<dbReference type="FunFam" id="2.60.40.10:FF:000998">
    <property type="entry name" value="Immunoglobulin heavy constant epsilon"/>
    <property type="match status" value="1"/>
</dbReference>
<evidence type="ECO:0000256" key="9">
    <source>
        <dbReference type="ARBA" id="ARBA00062129"/>
    </source>
</evidence>
<dbReference type="InterPro" id="IPR013783">
    <property type="entry name" value="Ig-like_fold"/>
</dbReference>
<keyword evidence="3" id="KW-1003">Cell membrane</keyword>
<feature type="domain" description="Ig-like" evidence="13">
    <location>
        <begin position="339"/>
        <end position="439"/>
    </location>
</feature>
<reference evidence="14" key="1">
    <citation type="journal article" date="2016" name="J. Biol. Chem.">
        <title>Cooperative Interactions of Oligosaccharide and Peptide Moieties of a Glycopeptide Derived from IgE with Galectin-9.</title>
        <authorList>
            <person name="Nakakita S."/>
            <person name="Itoh A."/>
            <person name="Nakakita Y."/>
            <person name="Nonaka Y."/>
            <person name="Ogawa T."/>
            <person name="Nakamura T."/>
            <person name="Nishi N."/>
        </authorList>
    </citation>
    <scope>NUCLEOTIDE SEQUENCE</scope>
</reference>
<dbReference type="InterPro" id="IPR003597">
    <property type="entry name" value="Ig_C1-set"/>
</dbReference>
<dbReference type="AlphaFoldDB" id="A0A0D5ZY72"/>
<evidence type="ECO:0000256" key="11">
    <source>
        <dbReference type="ARBA" id="ARBA00083846"/>
    </source>
</evidence>
<evidence type="ECO:0000256" key="12">
    <source>
        <dbReference type="SAM" id="SignalP"/>
    </source>
</evidence>
<dbReference type="CDD" id="cd07696">
    <property type="entry name" value="IgC1_CH3_IgAEM_CH2_IgG"/>
    <property type="match status" value="1"/>
</dbReference>
<dbReference type="CDD" id="cd05847">
    <property type="entry name" value="IgC1_CH2_IgE"/>
    <property type="match status" value="1"/>
</dbReference>
<dbReference type="PROSITE" id="PS00290">
    <property type="entry name" value="IG_MHC"/>
    <property type="match status" value="2"/>
</dbReference>